<gene>
    <name evidence="8" type="ORF">PLOB_00004295</name>
</gene>
<dbReference type="Gene3D" id="1.20.1070.10">
    <property type="entry name" value="Rhodopsin 7-helix transmembrane proteins"/>
    <property type="match status" value="1"/>
</dbReference>
<dbReference type="PROSITE" id="PS00237">
    <property type="entry name" value="G_PROTEIN_RECEP_F1_1"/>
    <property type="match status" value="1"/>
</dbReference>
<comment type="subcellular location">
    <subcellularLocation>
        <location evidence="1">Membrane</location>
    </subcellularLocation>
</comment>
<dbReference type="CDD" id="cd00637">
    <property type="entry name" value="7tm_classA_rhodopsin-like"/>
    <property type="match status" value="1"/>
</dbReference>
<evidence type="ECO:0000256" key="6">
    <source>
        <dbReference type="SAM" id="Phobius"/>
    </source>
</evidence>
<dbReference type="Pfam" id="PF00001">
    <property type="entry name" value="7tm_1"/>
    <property type="match status" value="1"/>
</dbReference>
<evidence type="ECO:0000256" key="5">
    <source>
        <dbReference type="RuleBase" id="RU000688"/>
    </source>
</evidence>
<feature type="transmembrane region" description="Helical" evidence="6">
    <location>
        <begin position="159"/>
        <end position="184"/>
    </location>
</feature>
<dbReference type="PANTHER" id="PTHR45698:SF1">
    <property type="entry name" value="TRACE AMINE-ASSOCIATED RECEPTOR 13C-LIKE"/>
    <property type="match status" value="1"/>
</dbReference>
<protein>
    <recommendedName>
        <fullName evidence="7">G-protein coupled receptors family 1 profile domain-containing protein</fullName>
    </recommendedName>
</protein>
<comment type="similarity">
    <text evidence="5">Belongs to the G-protein coupled receptor 1 family.</text>
</comment>
<evidence type="ECO:0000256" key="2">
    <source>
        <dbReference type="ARBA" id="ARBA00022692"/>
    </source>
</evidence>
<keyword evidence="3 6" id="KW-1133">Transmembrane helix</keyword>
<feature type="transmembrane region" description="Helical" evidence="6">
    <location>
        <begin position="75"/>
        <end position="96"/>
    </location>
</feature>
<proteinExistence type="inferred from homology"/>
<comment type="caution">
    <text evidence="8">The sequence shown here is derived from an EMBL/GenBank/DDBJ whole genome shotgun (WGS) entry which is preliminary data.</text>
</comment>
<evidence type="ECO:0000313" key="9">
    <source>
        <dbReference type="Proteomes" id="UP001159405"/>
    </source>
</evidence>
<organism evidence="8 9">
    <name type="scientific">Porites lobata</name>
    <dbReference type="NCBI Taxonomy" id="104759"/>
    <lineage>
        <taxon>Eukaryota</taxon>
        <taxon>Metazoa</taxon>
        <taxon>Cnidaria</taxon>
        <taxon>Anthozoa</taxon>
        <taxon>Hexacorallia</taxon>
        <taxon>Scleractinia</taxon>
        <taxon>Fungiina</taxon>
        <taxon>Poritidae</taxon>
        <taxon>Porites</taxon>
    </lineage>
</organism>
<reference evidence="8 9" key="1">
    <citation type="submission" date="2022-05" db="EMBL/GenBank/DDBJ databases">
        <authorList>
            <consortium name="Genoscope - CEA"/>
            <person name="William W."/>
        </authorList>
    </citation>
    <scope>NUCLEOTIDE SEQUENCE [LARGE SCALE GENOMIC DNA]</scope>
</reference>
<dbReference type="EMBL" id="CALNXK010000118">
    <property type="protein sequence ID" value="CAH3160785.1"/>
    <property type="molecule type" value="Genomic_DNA"/>
</dbReference>
<name>A0ABN8QAR6_9CNID</name>
<evidence type="ECO:0000256" key="1">
    <source>
        <dbReference type="ARBA" id="ARBA00004370"/>
    </source>
</evidence>
<evidence type="ECO:0000313" key="8">
    <source>
        <dbReference type="EMBL" id="CAH3160785.1"/>
    </source>
</evidence>
<evidence type="ECO:0000256" key="3">
    <source>
        <dbReference type="ARBA" id="ARBA00022989"/>
    </source>
</evidence>
<feature type="transmembrane region" description="Helical" evidence="6">
    <location>
        <begin position="204"/>
        <end position="223"/>
    </location>
</feature>
<feature type="transmembrane region" description="Helical" evidence="6">
    <location>
        <begin position="288"/>
        <end position="312"/>
    </location>
</feature>
<keyword evidence="9" id="KW-1185">Reference proteome</keyword>
<keyword evidence="4 6" id="KW-0472">Membrane</keyword>
<dbReference type="PRINTS" id="PR00237">
    <property type="entry name" value="GPCRRHODOPSN"/>
</dbReference>
<dbReference type="PANTHER" id="PTHR45698">
    <property type="entry name" value="TRACE AMINE-ASSOCIATED RECEPTOR 19N-RELATED"/>
    <property type="match status" value="1"/>
</dbReference>
<dbReference type="Proteomes" id="UP001159405">
    <property type="component" value="Unassembled WGS sequence"/>
</dbReference>
<evidence type="ECO:0000259" key="7">
    <source>
        <dbReference type="PROSITE" id="PS50262"/>
    </source>
</evidence>
<evidence type="ECO:0000256" key="4">
    <source>
        <dbReference type="ARBA" id="ARBA00023136"/>
    </source>
</evidence>
<dbReference type="SUPFAM" id="SSF81321">
    <property type="entry name" value="Family A G protein-coupled receptor-like"/>
    <property type="match status" value="1"/>
</dbReference>
<dbReference type="InterPro" id="IPR000276">
    <property type="entry name" value="GPCR_Rhodpsn"/>
</dbReference>
<accession>A0ABN8QAR6</accession>
<dbReference type="PROSITE" id="PS50262">
    <property type="entry name" value="G_PROTEIN_RECEP_F1_2"/>
    <property type="match status" value="1"/>
</dbReference>
<keyword evidence="5" id="KW-0297">G-protein coupled receptor</keyword>
<feature type="domain" description="G-protein coupled receptors family 1 profile" evidence="7">
    <location>
        <begin position="25"/>
        <end position="309"/>
    </location>
</feature>
<keyword evidence="2 5" id="KW-0812">Transmembrane</keyword>
<feature type="transmembrane region" description="Helical" evidence="6">
    <location>
        <begin position="255"/>
        <end position="282"/>
    </location>
</feature>
<sequence>MTEVGLTAILLLTVQSFLIIFNIVGNSLVCAIIVRNQDMSAVYVFRGSGKINRFTSVGLEPTTSRLDLLLTSINFLLMNLAVADMTVATFFAPQYVLTHAFTHPDGLTGTILCRLLTGGNLGWIGAAASVFTLVVTSIERYYAVLYPHENNGRISNRKLKVIIPCSWIFGVVINIPGFICANYVKAEQACAYVCPEEWIGQLYSSTWCLLVAFLPVCLMTSLYSRVVVTLWFKSAKSDENSSQQLQGVIKVRKRVTLMVLIISFIFGVCWLTDSANYVAYYFFSYPAFLPYAASNTMILFNSAINPVVYALVNLRFRQKVRGMLCGNCYKASSTVHPSRGTYEIEVTNGRIQETDEVCTG</sequence>
<keyword evidence="5" id="KW-0807">Transducer</keyword>
<keyword evidence="5" id="KW-0675">Receptor</keyword>
<feature type="transmembrane region" description="Helical" evidence="6">
    <location>
        <begin position="6"/>
        <end position="34"/>
    </location>
</feature>
<feature type="transmembrane region" description="Helical" evidence="6">
    <location>
        <begin position="116"/>
        <end position="138"/>
    </location>
</feature>
<dbReference type="InterPro" id="IPR017452">
    <property type="entry name" value="GPCR_Rhodpsn_7TM"/>
</dbReference>